<dbReference type="Pfam" id="PF13409">
    <property type="entry name" value="GST_N_2"/>
    <property type="match status" value="1"/>
</dbReference>
<organism evidence="2 3">
    <name type="scientific">Exidia glandulosa HHB12029</name>
    <dbReference type="NCBI Taxonomy" id="1314781"/>
    <lineage>
        <taxon>Eukaryota</taxon>
        <taxon>Fungi</taxon>
        <taxon>Dikarya</taxon>
        <taxon>Basidiomycota</taxon>
        <taxon>Agaricomycotina</taxon>
        <taxon>Agaricomycetes</taxon>
        <taxon>Auriculariales</taxon>
        <taxon>Exidiaceae</taxon>
        <taxon>Exidia</taxon>
    </lineage>
</organism>
<protein>
    <recommendedName>
        <fullName evidence="1">GST N-terminal domain-containing protein</fullName>
    </recommendedName>
</protein>
<dbReference type="Gene3D" id="3.40.30.10">
    <property type="entry name" value="Glutaredoxin"/>
    <property type="match status" value="1"/>
</dbReference>
<dbReference type="InterPro" id="IPR036249">
    <property type="entry name" value="Thioredoxin-like_sf"/>
</dbReference>
<dbReference type="SUPFAM" id="SSF52833">
    <property type="entry name" value="Thioredoxin-like"/>
    <property type="match status" value="1"/>
</dbReference>
<dbReference type="STRING" id="1314781.A0A165FKT4"/>
<dbReference type="Pfam" id="PF22041">
    <property type="entry name" value="GST_C_7"/>
    <property type="match status" value="1"/>
</dbReference>
<evidence type="ECO:0000313" key="3">
    <source>
        <dbReference type="Proteomes" id="UP000077266"/>
    </source>
</evidence>
<dbReference type="InterPro" id="IPR004045">
    <property type="entry name" value="Glutathione_S-Trfase_N"/>
</dbReference>
<proteinExistence type="predicted"/>
<gene>
    <name evidence="2" type="ORF">EXIGLDRAFT_678212</name>
</gene>
<dbReference type="InParanoid" id="A0A165FKT4"/>
<dbReference type="InterPro" id="IPR036282">
    <property type="entry name" value="Glutathione-S-Trfase_C_sf"/>
</dbReference>
<feature type="domain" description="GST N-terminal" evidence="1">
    <location>
        <begin position="18"/>
        <end position="113"/>
    </location>
</feature>
<sequence length="276" mass="31387">MSSSSTESDQPAITFYDIASKPGVGPWSPNTWKTRLCLNYKRLPYRTEFISYPDIKPRMQALGAVPGYNDPAHGGDVYTLPAITVTVRESEDKTIVDSLQIAYYLDAHYPTTPRLIPPGTRALQLIFLRWFSQTIQTHVADLACMSCPQALDPRGAAYFLRTRAQWYNQALEDWVPDDKRAEEWMKVRKGFGMLAMMYDQAKIDLKGSDADEDDEEVVWLMGDDPTFADFAVAACLLWIKKLVTDRPGEGWEAVSQWAGGRWARFLDKCEPYMCED</sequence>
<dbReference type="SUPFAM" id="SSF47616">
    <property type="entry name" value="GST C-terminal domain-like"/>
    <property type="match status" value="1"/>
</dbReference>
<evidence type="ECO:0000259" key="1">
    <source>
        <dbReference type="PROSITE" id="PS50404"/>
    </source>
</evidence>
<dbReference type="Proteomes" id="UP000077266">
    <property type="component" value="Unassembled WGS sequence"/>
</dbReference>
<reference evidence="2 3" key="1">
    <citation type="journal article" date="2016" name="Mol. Biol. Evol.">
        <title>Comparative Genomics of Early-Diverging Mushroom-Forming Fungi Provides Insights into the Origins of Lignocellulose Decay Capabilities.</title>
        <authorList>
            <person name="Nagy L.G."/>
            <person name="Riley R."/>
            <person name="Tritt A."/>
            <person name="Adam C."/>
            <person name="Daum C."/>
            <person name="Floudas D."/>
            <person name="Sun H."/>
            <person name="Yadav J.S."/>
            <person name="Pangilinan J."/>
            <person name="Larsson K.H."/>
            <person name="Matsuura K."/>
            <person name="Barry K."/>
            <person name="Labutti K."/>
            <person name="Kuo R."/>
            <person name="Ohm R.A."/>
            <person name="Bhattacharya S.S."/>
            <person name="Shirouzu T."/>
            <person name="Yoshinaga Y."/>
            <person name="Martin F.M."/>
            <person name="Grigoriev I.V."/>
            <person name="Hibbett D.S."/>
        </authorList>
    </citation>
    <scope>NUCLEOTIDE SEQUENCE [LARGE SCALE GENOMIC DNA]</scope>
    <source>
        <strain evidence="2 3">HHB12029</strain>
    </source>
</reference>
<dbReference type="AlphaFoldDB" id="A0A165FKT4"/>
<accession>A0A165FKT4</accession>
<name>A0A165FKT4_EXIGL</name>
<dbReference type="Gene3D" id="1.20.1050.10">
    <property type="match status" value="1"/>
</dbReference>
<dbReference type="EMBL" id="KV426080">
    <property type="protein sequence ID" value="KZV89157.1"/>
    <property type="molecule type" value="Genomic_DNA"/>
</dbReference>
<dbReference type="InterPro" id="IPR054416">
    <property type="entry name" value="GST_UstS-like_C"/>
</dbReference>
<evidence type="ECO:0000313" key="2">
    <source>
        <dbReference type="EMBL" id="KZV89157.1"/>
    </source>
</evidence>
<dbReference type="OrthoDB" id="4951845at2759"/>
<dbReference type="PROSITE" id="PS50404">
    <property type="entry name" value="GST_NTER"/>
    <property type="match status" value="1"/>
</dbReference>
<keyword evidence="3" id="KW-1185">Reference proteome</keyword>